<evidence type="ECO:0000259" key="2">
    <source>
        <dbReference type="Pfam" id="PF21762"/>
    </source>
</evidence>
<evidence type="ECO:0000313" key="3">
    <source>
        <dbReference type="EMBL" id="KAF1917951.1"/>
    </source>
</evidence>
<accession>A0A6A5QQD6</accession>
<dbReference type="EMBL" id="ML979134">
    <property type="protein sequence ID" value="KAF1917951.1"/>
    <property type="molecule type" value="Genomic_DNA"/>
</dbReference>
<feature type="region of interest" description="Disordered" evidence="1">
    <location>
        <begin position="217"/>
        <end position="246"/>
    </location>
</feature>
<evidence type="ECO:0000313" key="4">
    <source>
        <dbReference type="Proteomes" id="UP000800096"/>
    </source>
</evidence>
<sequence length="595" mass="66444">MASASRLDRLASLVQKDLNALPSRSLPPEPTQEPTQEEEGDGIGGILLEEPQPPLAACSKQLADRRVVLTEGVSSYNPGNMSKVTNPPPNSSALPSSDLNRGDLTAPHHHFTPIQALSKYPYRFCNNNNSQEIASAFFDAGKFWNREWDLYYVWDADPVEPLILVRENQVQNLLKEINNHLKLSLRITDAQREEGLVCRFPDHPACLPRYLGRSSSREQYNSMATNTPNRSFRAAGERPHGPPDSGTLEQFKKMMEDLWDVQKNKNKARKAAKQQERLGRQASMVDQLKRAQRYLGLRGSVLTAQKTSPSSQQLEGYLLPAPFEFEQAVVFICVDVESYERAHHKITEIGVATLDTRDLVGVAPGKDGEEWRKKIKARHFRIKEHRHLINHEFVHGYPDGFEFGSSTFVSLKEAPTHVAACFHPPFGAHPSNTMKEELASITMSGLGLHENRNLIFLGHDTLTDVKYLQQLGYDPIKVENIIEAVDTAKMYQAWRRDPQPTSLGRIMNDFDVAAWKLHNAGNDAMYTVQAMLAICVREATIRGSTELATIRQQDKAARLAAAQEAAIERANDEADGWSDSEAVGDGGAPVPLKVL</sequence>
<name>A0A6A5QQD6_AMPQU</name>
<dbReference type="AlphaFoldDB" id="A0A6A5QQD6"/>
<feature type="compositionally biased region" description="Polar residues" evidence="1">
    <location>
        <begin position="217"/>
        <end position="230"/>
    </location>
</feature>
<dbReference type="Pfam" id="PF21762">
    <property type="entry name" value="DEDDh_C"/>
    <property type="match status" value="1"/>
</dbReference>
<gene>
    <name evidence="3" type="ORF">BDU57DRAFT_494404</name>
</gene>
<feature type="region of interest" description="Disordered" evidence="1">
    <location>
        <begin position="15"/>
        <end position="49"/>
    </location>
</feature>
<feature type="compositionally biased region" description="Polar residues" evidence="1">
    <location>
        <begin position="74"/>
        <end position="85"/>
    </location>
</feature>
<dbReference type="GO" id="GO:0003676">
    <property type="term" value="F:nucleic acid binding"/>
    <property type="evidence" value="ECO:0007669"/>
    <property type="project" value="InterPro"/>
</dbReference>
<dbReference type="Gene3D" id="3.30.420.10">
    <property type="entry name" value="Ribonuclease H-like superfamily/Ribonuclease H"/>
    <property type="match status" value="1"/>
</dbReference>
<dbReference type="InterPro" id="IPR036397">
    <property type="entry name" value="RNaseH_sf"/>
</dbReference>
<organism evidence="3 4">
    <name type="scientific">Ampelomyces quisqualis</name>
    <name type="common">Powdery mildew agent</name>
    <dbReference type="NCBI Taxonomy" id="50730"/>
    <lineage>
        <taxon>Eukaryota</taxon>
        <taxon>Fungi</taxon>
        <taxon>Dikarya</taxon>
        <taxon>Ascomycota</taxon>
        <taxon>Pezizomycotina</taxon>
        <taxon>Dothideomycetes</taxon>
        <taxon>Pleosporomycetidae</taxon>
        <taxon>Pleosporales</taxon>
        <taxon>Pleosporineae</taxon>
        <taxon>Phaeosphaeriaceae</taxon>
        <taxon>Ampelomyces</taxon>
    </lineage>
</organism>
<protein>
    <recommendedName>
        <fullName evidence="2">Gfd2/YDR514C-like C-terminal domain-containing protein</fullName>
    </recommendedName>
</protein>
<dbReference type="OrthoDB" id="5953249at2759"/>
<feature type="region of interest" description="Disordered" evidence="1">
    <location>
        <begin position="570"/>
        <end position="595"/>
    </location>
</feature>
<dbReference type="PANTHER" id="PTHR28083">
    <property type="entry name" value="GOOD FOR FULL DBP5 ACTIVITY PROTEIN 2"/>
    <property type="match status" value="1"/>
</dbReference>
<reference evidence="3" key="1">
    <citation type="journal article" date="2020" name="Stud. Mycol.">
        <title>101 Dothideomycetes genomes: a test case for predicting lifestyles and emergence of pathogens.</title>
        <authorList>
            <person name="Haridas S."/>
            <person name="Albert R."/>
            <person name="Binder M."/>
            <person name="Bloem J."/>
            <person name="Labutti K."/>
            <person name="Salamov A."/>
            <person name="Andreopoulos B."/>
            <person name="Baker S."/>
            <person name="Barry K."/>
            <person name="Bills G."/>
            <person name="Bluhm B."/>
            <person name="Cannon C."/>
            <person name="Castanera R."/>
            <person name="Culley D."/>
            <person name="Daum C."/>
            <person name="Ezra D."/>
            <person name="Gonzalez J."/>
            <person name="Henrissat B."/>
            <person name="Kuo A."/>
            <person name="Liang C."/>
            <person name="Lipzen A."/>
            <person name="Lutzoni F."/>
            <person name="Magnuson J."/>
            <person name="Mondo S."/>
            <person name="Nolan M."/>
            <person name="Ohm R."/>
            <person name="Pangilinan J."/>
            <person name="Park H.-J."/>
            <person name="Ramirez L."/>
            <person name="Alfaro M."/>
            <person name="Sun H."/>
            <person name="Tritt A."/>
            <person name="Yoshinaga Y."/>
            <person name="Zwiers L.-H."/>
            <person name="Turgeon B."/>
            <person name="Goodwin S."/>
            <person name="Spatafora J."/>
            <person name="Crous P."/>
            <person name="Grigoriev I."/>
        </authorList>
    </citation>
    <scope>NUCLEOTIDE SEQUENCE</scope>
    <source>
        <strain evidence="3">HMLAC05119</strain>
    </source>
</reference>
<dbReference type="InterPro" id="IPR040151">
    <property type="entry name" value="Gfd2/YDR514C-like"/>
</dbReference>
<proteinExistence type="predicted"/>
<dbReference type="SUPFAM" id="SSF53098">
    <property type="entry name" value="Ribonuclease H-like"/>
    <property type="match status" value="1"/>
</dbReference>
<feature type="domain" description="Gfd2/YDR514C-like C-terminal" evidence="2">
    <location>
        <begin position="330"/>
        <end position="534"/>
    </location>
</feature>
<dbReference type="InterPro" id="IPR012337">
    <property type="entry name" value="RNaseH-like_sf"/>
</dbReference>
<dbReference type="GO" id="GO:0005634">
    <property type="term" value="C:nucleus"/>
    <property type="evidence" value="ECO:0007669"/>
    <property type="project" value="TreeGrafter"/>
</dbReference>
<feature type="region of interest" description="Disordered" evidence="1">
    <location>
        <begin position="74"/>
        <end position="96"/>
    </location>
</feature>
<keyword evidence="4" id="KW-1185">Reference proteome</keyword>
<evidence type="ECO:0000256" key="1">
    <source>
        <dbReference type="SAM" id="MobiDB-lite"/>
    </source>
</evidence>
<dbReference type="PANTHER" id="PTHR28083:SF1">
    <property type="entry name" value="GOOD FOR FULL DBP5 ACTIVITY PROTEIN 2"/>
    <property type="match status" value="1"/>
</dbReference>
<dbReference type="InterPro" id="IPR048519">
    <property type="entry name" value="Gfd2/YDR514C-like_C"/>
</dbReference>
<dbReference type="Proteomes" id="UP000800096">
    <property type="component" value="Unassembled WGS sequence"/>
</dbReference>